<organism evidence="2 3">
    <name type="scientific">Hoylesella saccharolytica F0055</name>
    <dbReference type="NCBI Taxonomy" id="1127699"/>
    <lineage>
        <taxon>Bacteria</taxon>
        <taxon>Pseudomonadati</taxon>
        <taxon>Bacteroidota</taxon>
        <taxon>Bacteroidia</taxon>
        <taxon>Bacteroidales</taxon>
        <taxon>Prevotellaceae</taxon>
        <taxon>Hoylesella</taxon>
    </lineage>
</organism>
<sequence length="46" mass="5867">MRFWRYEEKQKGSGRDRKLIQKQRYENKKTTKRNHNEQSFSKHYYG</sequence>
<gene>
    <name evidence="2" type="ORF">HMPREF9151_02314</name>
</gene>
<accession>L1N080</accession>
<feature type="compositionally biased region" description="Polar residues" evidence="1">
    <location>
        <begin position="37"/>
        <end position="46"/>
    </location>
</feature>
<evidence type="ECO:0000313" key="2">
    <source>
        <dbReference type="EMBL" id="EKX96933.1"/>
    </source>
</evidence>
<name>L1N080_9BACT</name>
<comment type="caution">
    <text evidence="2">The sequence shown here is derived from an EMBL/GenBank/DDBJ whole genome shotgun (WGS) entry which is preliminary data.</text>
</comment>
<proteinExistence type="predicted"/>
<dbReference type="AlphaFoldDB" id="L1N080"/>
<dbReference type="EMBL" id="AMEP01000148">
    <property type="protein sequence ID" value="EKX96933.1"/>
    <property type="molecule type" value="Genomic_DNA"/>
</dbReference>
<feature type="compositionally biased region" description="Basic and acidic residues" evidence="1">
    <location>
        <begin position="1"/>
        <end position="29"/>
    </location>
</feature>
<protein>
    <submittedName>
        <fullName evidence="2">Uncharacterized protein</fullName>
    </submittedName>
</protein>
<dbReference type="HOGENOM" id="CLU_3187479_0_0_10"/>
<evidence type="ECO:0000313" key="3">
    <source>
        <dbReference type="Proteomes" id="UP000010433"/>
    </source>
</evidence>
<evidence type="ECO:0000256" key="1">
    <source>
        <dbReference type="SAM" id="MobiDB-lite"/>
    </source>
</evidence>
<dbReference type="Proteomes" id="UP000010433">
    <property type="component" value="Unassembled WGS sequence"/>
</dbReference>
<keyword evidence="3" id="KW-1185">Reference proteome</keyword>
<feature type="region of interest" description="Disordered" evidence="1">
    <location>
        <begin position="1"/>
        <end position="46"/>
    </location>
</feature>
<reference evidence="2 3" key="1">
    <citation type="submission" date="2012-05" db="EMBL/GenBank/DDBJ databases">
        <authorList>
            <person name="Weinstock G."/>
            <person name="Sodergren E."/>
            <person name="Lobos E.A."/>
            <person name="Fulton L."/>
            <person name="Fulton R."/>
            <person name="Courtney L."/>
            <person name="Fronick C."/>
            <person name="O'Laughlin M."/>
            <person name="Godfrey J."/>
            <person name="Wilson R.M."/>
            <person name="Miner T."/>
            <person name="Farmer C."/>
            <person name="Delehaunty K."/>
            <person name="Cordes M."/>
            <person name="Minx P."/>
            <person name="Tomlinson C."/>
            <person name="Chen J."/>
            <person name="Wollam A."/>
            <person name="Pepin K.H."/>
            <person name="Bhonagiri V."/>
            <person name="Zhang X."/>
            <person name="Suruliraj S."/>
            <person name="Warren W."/>
            <person name="Mitreva M."/>
            <person name="Mardis E.R."/>
            <person name="Wilson R.K."/>
        </authorList>
    </citation>
    <scope>NUCLEOTIDE SEQUENCE [LARGE SCALE GENOMIC DNA]</scope>
    <source>
        <strain evidence="2 3">F0055</strain>
    </source>
</reference>